<gene>
    <name evidence="1" type="ORF">AWM72_06050</name>
    <name evidence="2" type="ORF">CYJ28_05285</name>
</gene>
<evidence type="ECO:0000313" key="2">
    <source>
        <dbReference type="EMBL" id="PKZ22531.1"/>
    </source>
</evidence>
<dbReference type="Proteomes" id="UP000234239">
    <property type="component" value="Unassembled WGS sequence"/>
</dbReference>
<name>A0A0X8FBN0_9LACT</name>
<keyword evidence="2" id="KW-0808">Transferase</keyword>
<proteinExistence type="predicted"/>
<keyword evidence="2" id="KW-0012">Acyltransferase</keyword>
<evidence type="ECO:0000313" key="4">
    <source>
        <dbReference type="Proteomes" id="UP000234239"/>
    </source>
</evidence>
<reference evidence="1 3" key="1">
    <citation type="journal article" date="2016" name="Genome Announc.">
        <title>Complete Genome Sequences of Aerococcus christensenii CCUG 28831T, Aerococcus sanguinicola CCUG 43001T, Aerococcus urinae CCUG 36881T, Aerococcus urinaeequi CCUG 28094T, Aerococcus urinaehominis CCUG 42038 BT, and Aerococcus viridans CCUG 4311T.</title>
        <authorList>
            <person name="Carkaci D."/>
            <person name="Dargis R."/>
            <person name="Nielsen X.C."/>
            <person name="Skovgaard O."/>
            <person name="Fuursted K."/>
            <person name="Christensen J.J."/>
        </authorList>
    </citation>
    <scope>NUCLEOTIDE SEQUENCE [LARGE SCALE GENOMIC DNA]</scope>
    <source>
        <strain evidence="1 3">CCUG43001</strain>
    </source>
</reference>
<protein>
    <submittedName>
        <fullName evidence="2">Glycerol acyltransferase</fullName>
    </submittedName>
</protein>
<dbReference type="Proteomes" id="UP000069912">
    <property type="component" value="Chromosome"/>
</dbReference>
<dbReference type="OrthoDB" id="2165242at2"/>
<evidence type="ECO:0000313" key="3">
    <source>
        <dbReference type="Proteomes" id="UP000069912"/>
    </source>
</evidence>
<dbReference type="EMBL" id="PKGY01000002">
    <property type="protein sequence ID" value="PKZ22531.1"/>
    <property type="molecule type" value="Genomic_DNA"/>
</dbReference>
<dbReference type="RefSeq" id="WP_067974841.1">
    <property type="nucleotide sequence ID" value="NZ_CAJHKM010000001.1"/>
</dbReference>
<reference evidence="3" key="2">
    <citation type="submission" date="2016-01" db="EMBL/GenBank/DDBJ databases">
        <title>Six Aerococcus type strain genome sequencing and assembly using PacBio and Illumina Hiseq.</title>
        <authorList>
            <person name="Carkaci D."/>
            <person name="Dargis R."/>
            <person name="Nielsen X.C."/>
            <person name="Skovgaard O."/>
            <person name="Fuursted K."/>
            <person name="Christensen J.J."/>
        </authorList>
    </citation>
    <scope>NUCLEOTIDE SEQUENCE [LARGE SCALE GENOMIC DNA]</scope>
    <source>
        <strain evidence="3">CCUG43001</strain>
    </source>
</reference>
<accession>A0A0X8FBN0</accession>
<dbReference type="AlphaFoldDB" id="A0A0X8FBN0"/>
<reference evidence="2 4" key="3">
    <citation type="submission" date="2017-12" db="EMBL/GenBank/DDBJ databases">
        <title>Phylogenetic diversity of female urinary microbiome.</title>
        <authorList>
            <person name="Thomas-White K."/>
            <person name="Wolfe A.J."/>
        </authorList>
    </citation>
    <scope>NUCLEOTIDE SEQUENCE [LARGE SCALE GENOMIC DNA]</scope>
    <source>
        <strain evidence="2 4">UMB0139</strain>
    </source>
</reference>
<evidence type="ECO:0000313" key="1">
    <source>
        <dbReference type="EMBL" id="AMB94351.1"/>
    </source>
</evidence>
<dbReference type="GeneID" id="92903629"/>
<dbReference type="GO" id="GO:0016746">
    <property type="term" value="F:acyltransferase activity"/>
    <property type="evidence" value="ECO:0007669"/>
    <property type="project" value="UniProtKB-KW"/>
</dbReference>
<dbReference type="KEGG" id="asan:AWM72_06050"/>
<keyword evidence="3" id="KW-1185">Reference proteome</keyword>
<sequence length="242" mass="28531">MAAHFGWSLRILRRVVRLFLPKYQFNGEDLPNLDQPTIFVSHHENLKGPLRLMIWTPVFMRPWVFAKLTQFKSCYKHFSSYTFYKRFGLPQVLAKCVAWPAAWISVFFLKSARSIPVYRQSKKIRLTFRESVASLQAGQPIAIFPDIDYQNSDQSIGELYEGFLTIDQLYFKKYGQRIQFIPLVANKHKQEFEIGRPLRFTGRMKFRKERELMAQALQDELNRLADPSLEQLEENESQLSVK</sequence>
<organism evidence="1 3">
    <name type="scientific">Aerococcus sanguinicola</name>
    <dbReference type="NCBI Taxonomy" id="119206"/>
    <lineage>
        <taxon>Bacteria</taxon>
        <taxon>Bacillati</taxon>
        <taxon>Bacillota</taxon>
        <taxon>Bacilli</taxon>
        <taxon>Lactobacillales</taxon>
        <taxon>Aerococcaceae</taxon>
        <taxon>Aerococcus</taxon>
    </lineage>
</organism>
<dbReference type="EMBL" id="CP014160">
    <property type="protein sequence ID" value="AMB94351.1"/>
    <property type="molecule type" value="Genomic_DNA"/>
</dbReference>